<feature type="compositionally biased region" description="Basic and acidic residues" evidence="1">
    <location>
        <begin position="45"/>
        <end position="68"/>
    </location>
</feature>
<comment type="caution">
    <text evidence="2">The sequence shown here is derived from an EMBL/GenBank/DDBJ whole genome shotgun (WGS) entry which is preliminary data.</text>
</comment>
<name>A0A4C1SAZ0_EUMVA</name>
<evidence type="ECO:0000256" key="1">
    <source>
        <dbReference type="SAM" id="MobiDB-lite"/>
    </source>
</evidence>
<protein>
    <submittedName>
        <fullName evidence="2">Uncharacterized protein</fullName>
    </submittedName>
</protein>
<reference evidence="2 3" key="1">
    <citation type="journal article" date="2019" name="Commun. Biol.">
        <title>The bagworm genome reveals a unique fibroin gene that provides high tensile strength.</title>
        <authorList>
            <person name="Kono N."/>
            <person name="Nakamura H."/>
            <person name="Ohtoshi R."/>
            <person name="Tomita M."/>
            <person name="Numata K."/>
            <person name="Arakawa K."/>
        </authorList>
    </citation>
    <scope>NUCLEOTIDE SEQUENCE [LARGE SCALE GENOMIC DNA]</scope>
</reference>
<accession>A0A4C1SAZ0</accession>
<dbReference type="Proteomes" id="UP000299102">
    <property type="component" value="Unassembled WGS sequence"/>
</dbReference>
<dbReference type="AlphaFoldDB" id="A0A4C1SAZ0"/>
<proteinExistence type="predicted"/>
<evidence type="ECO:0000313" key="2">
    <source>
        <dbReference type="EMBL" id="GBO99005.1"/>
    </source>
</evidence>
<feature type="region of interest" description="Disordered" evidence="1">
    <location>
        <begin position="1"/>
        <end position="68"/>
    </location>
</feature>
<dbReference type="EMBL" id="BGZK01000002">
    <property type="protein sequence ID" value="GBO99005.1"/>
    <property type="molecule type" value="Genomic_DNA"/>
</dbReference>
<evidence type="ECO:0000313" key="3">
    <source>
        <dbReference type="Proteomes" id="UP000299102"/>
    </source>
</evidence>
<keyword evidence="3" id="KW-1185">Reference proteome</keyword>
<sequence length="68" mass="7764">MAECRTGAVHTETAGTPGCATPRVRKITDKRGARQTAREIIFQQQKERSVRSMRERGENNEKHEPVRD</sequence>
<organism evidence="2 3">
    <name type="scientific">Eumeta variegata</name>
    <name type="common">Bagworm moth</name>
    <name type="synonym">Eumeta japonica</name>
    <dbReference type="NCBI Taxonomy" id="151549"/>
    <lineage>
        <taxon>Eukaryota</taxon>
        <taxon>Metazoa</taxon>
        <taxon>Ecdysozoa</taxon>
        <taxon>Arthropoda</taxon>
        <taxon>Hexapoda</taxon>
        <taxon>Insecta</taxon>
        <taxon>Pterygota</taxon>
        <taxon>Neoptera</taxon>
        <taxon>Endopterygota</taxon>
        <taxon>Lepidoptera</taxon>
        <taxon>Glossata</taxon>
        <taxon>Ditrysia</taxon>
        <taxon>Tineoidea</taxon>
        <taxon>Psychidae</taxon>
        <taxon>Oiketicinae</taxon>
        <taxon>Eumeta</taxon>
    </lineage>
</organism>
<gene>
    <name evidence="2" type="ORF">EVAR_378_1</name>
</gene>